<dbReference type="SUPFAM" id="SSF46785">
    <property type="entry name" value="Winged helix' DNA-binding domain"/>
    <property type="match status" value="1"/>
</dbReference>
<dbReference type="Gene3D" id="3.30.450.40">
    <property type="match status" value="1"/>
</dbReference>
<evidence type="ECO:0000256" key="1">
    <source>
        <dbReference type="ARBA" id="ARBA00023015"/>
    </source>
</evidence>
<dbReference type="InterPro" id="IPR014757">
    <property type="entry name" value="Tscrpt_reg_IclR_C"/>
</dbReference>
<dbReference type="SUPFAM" id="SSF55781">
    <property type="entry name" value="GAF domain-like"/>
    <property type="match status" value="1"/>
</dbReference>
<dbReference type="PANTHER" id="PTHR30136:SF24">
    <property type="entry name" value="HTH-TYPE TRANSCRIPTIONAL REPRESSOR ALLR"/>
    <property type="match status" value="1"/>
</dbReference>
<evidence type="ECO:0000259" key="4">
    <source>
        <dbReference type="PROSITE" id="PS51077"/>
    </source>
</evidence>
<dbReference type="CDD" id="cd00090">
    <property type="entry name" value="HTH_ARSR"/>
    <property type="match status" value="1"/>
</dbReference>
<dbReference type="RefSeq" id="WP_139940547.1">
    <property type="nucleotide sequence ID" value="NZ_JBHSYP010000027.1"/>
</dbReference>
<dbReference type="Gene3D" id="1.10.10.10">
    <property type="entry name" value="Winged helix-like DNA-binding domain superfamily/Winged helix DNA-binding domain"/>
    <property type="match status" value="1"/>
</dbReference>
<name>A0A501PJ34_9PROT</name>
<dbReference type="InterPro" id="IPR011991">
    <property type="entry name" value="ArsR-like_HTH"/>
</dbReference>
<organism evidence="6 7">
    <name type="scientific">Emcibacter nanhaiensis</name>
    <dbReference type="NCBI Taxonomy" id="1505037"/>
    <lineage>
        <taxon>Bacteria</taxon>
        <taxon>Pseudomonadati</taxon>
        <taxon>Pseudomonadota</taxon>
        <taxon>Alphaproteobacteria</taxon>
        <taxon>Emcibacterales</taxon>
        <taxon>Emcibacteraceae</taxon>
        <taxon>Emcibacter</taxon>
    </lineage>
</organism>
<dbReference type="InterPro" id="IPR029016">
    <property type="entry name" value="GAF-like_dom_sf"/>
</dbReference>
<dbReference type="InterPro" id="IPR050707">
    <property type="entry name" value="HTH_MetabolicPath_Reg"/>
</dbReference>
<keyword evidence="7" id="KW-1185">Reference proteome</keyword>
<feature type="domain" description="HTH iclR-type" evidence="4">
    <location>
        <begin position="24"/>
        <end position="86"/>
    </location>
</feature>
<comment type="caution">
    <text evidence="6">The sequence shown here is derived from an EMBL/GenBank/DDBJ whole genome shotgun (WGS) entry which is preliminary data.</text>
</comment>
<gene>
    <name evidence="6" type="ORF">FIV46_08765</name>
</gene>
<dbReference type="Proteomes" id="UP000319148">
    <property type="component" value="Unassembled WGS sequence"/>
</dbReference>
<keyword evidence="1" id="KW-0805">Transcription regulation</keyword>
<accession>A0A501PJ34</accession>
<sequence>MTKKPTSSASQERELAKTVKESKAPAISRAAAILRLLGKSPTPLGLQAIARELGLVPSTCLYVLRALVAEELVSFDPDTKRYSLEAGVLTLARHWLRRNQFTDLAQPVLDRISQQFDVTMLGVNIVGLDHMIVVATSQAGNNFQLSAQIGSRFPALISATGRCIAAFGDYPEEELAERFETLRWDDPPTFEEWKQQVEQTRTQGFAVDAGHYISGVTVVAAPVWKSSGGPSHALVAIGIGSALQRSGLPELQDAMLNSAKALSSQLSGEI</sequence>
<evidence type="ECO:0000313" key="7">
    <source>
        <dbReference type="Proteomes" id="UP000319148"/>
    </source>
</evidence>
<reference evidence="7" key="1">
    <citation type="submission" date="2019-06" db="EMBL/GenBank/DDBJ databases">
        <title>The complete genome of Emcibacter congregatus ZYLT.</title>
        <authorList>
            <person name="Zhao Z."/>
        </authorList>
    </citation>
    <scope>NUCLEOTIDE SEQUENCE [LARGE SCALE GENOMIC DNA]</scope>
    <source>
        <strain evidence="7">MCCC 1A06723</strain>
    </source>
</reference>
<dbReference type="Pfam" id="PF01614">
    <property type="entry name" value="IclR_C"/>
    <property type="match status" value="1"/>
</dbReference>
<dbReference type="SMART" id="SM00346">
    <property type="entry name" value="HTH_ICLR"/>
    <property type="match status" value="1"/>
</dbReference>
<dbReference type="OrthoDB" id="6057486at2"/>
<dbReference type="GO" id="GO:0003700">
    <property type="term" value="F:DNA-binding transcription factor activity"/>
    <property type="evidence" value="ECO:0007669"/>
    <property type="project" value="TreeGrafter"/>
</dbReference>
<protein>
    <submittedName>
        <fullName evidence="6">IclR family transcriptional regulator</fullName>
    </submittedName>
</protein>
<dbReference type="PROSITE" id="PS51077">
    <property type="entry name" value="HTH_ICLR"/>
    <property type="match status" value="1"/>
</dbReference>
<keyword evidence="2" id="KW-0238">DNA-binding</keyword>
<dbReference type="EMBL" id="VFIY01000008">
    <property type="protein sequence ID" value="TPD60137.1"/>
    <property type="molecule type" value="Genomic_DNA"/>
</dbReference>
<evidence type="ECO:0000313" key="6">
    <source>
        <dbReference type="EMBL" id="TPD60137.1"/>
    </source>
</evidence>
<dbReference type="GO" id="GO:0003677">
    <property type="term" value="F:DNA binding"/>
    <property type="evidence" value="ECO:0007669"/>
    <property type="project" value="UniProtKB-KW"/>
</dbReference>
<dbReference type="PANTHER" id="PTHR30136">
    <property type="entry name" value="HELIX-TURN-HELIX TRANSCRIPTIONAL REGULATOR, ICLR FAMILY"/>
    <property type="match status" value="1"/>
</dbReference>
<proteinExistence type="predicted"/>
<evidence type="ECO:0000256" key="2">
    <source>
        <dbReference type="ARBA" id="ARBA00023125"/>
    </source>
</evidence>
<dbReference type="InterPro" id="IPR005471">
    <property type="entry name" value="Tscrpt_reg_IclR_N"/>
</dbReference>
<dbReference type="InterPro" id="IPR036390">
    <property type="entry name" value="WH_DNA-bd_sf"/>
</dbReference>
<dbReference type="PROSITE" id="PS51078">
    <property type="entry name" value="ICLR_ED"/>
    <property type="match status" value="1"/>
</dbReference>
<dbReference type="InterPro" id="IPR036388">
    <property type="entry name" value="WH-like_DNA-bd_sf"/>
</dbReference>
<dbReference type="AlphaFoldDB" id="A0A501PJ34"/>
<evidence type="ECO:0000256" key="3">
    <source>
        <dbReference type="ARBA" id="ARBA00023163"/>
    </source>
</evidence>
<feature type="domain" description="IclR-ED" evidence="5">
    <location>
        <begin position="87"/>
        <end position="268"/>
    </location>
</feature>
<keyword evidence="3" id="KW-0804">Transcription</keyword>
<evidence type="ECO:0000259" key="5">
    <source>
        <dbReference type="PROSITE" id="PS51078"/>
    </source>
</evidence>
<dbReference type="Pfam" id="PF09339">
    <property type="entry name" value="HTH_IclR"/>
    <property type="match status" value="1"/>
</dbReference>
<dbReference type="GO" id="GO:0045892">
    <property type="term" value="P:negative regulation of DNA-templated transcription"/>
    <property type="evidence" value="ECO:0007669"/>
    <property type="project" value="TreeGrafter"/>
</dbReference>